<keyword evidence="3" id="KW-0653">Protein transport</keyword>
<protein>
    <submittedName>
        <fullName evidence="5">Ap-1 complex subunit gamma-2</fullName>
    </submittedName>
</protein>
<organism evidence="5 6">
    <name type="scientific">Nicotiana attenuata</name>
    <name type="common">Coyote tobacco</name>
    <dbReference type="NCBI Taxonomy" id="49451"/>
    <lineage>
        <taxon>Eukaryota</taxon>
        <taxon>Viridiplantae</taxon>
        <taxon>Streptophyta</taxon>
        <taxon>Embryophyta</taxon>
        <taxon>Tracheophyta</taxon>
        <taxon>Spermatophyta</taxon>
        <taxon>Magnoliopsida</taxon>
        <taxon>eudicotyledons</taxon>
        <taxon>Gunneridae</taxon>
        <taxon>Pentapetalae</taxon>
        <taxon>asterids</taxon>
        <taxon>lamiids</taxon>
        <taxon>Solanales</taxon>
        <taxon>Solanaceae</taxon>
        <taxon>Nicotianoideae</taxon>
        <taxon>Nicotianeae</taxon>
        <taxon>Nicotiana</taxon>
    </lineage>
</organism>
<name>A0A1J6J5R0_NICAT</name>
<comment type="caution">
    <text evidence="5">The sequence shown here is derived from an EMBL/GenBank/DDBJ whole genome shotgun (WGS) entry which is preliminary data.</text>
</comment>
<dbReference type="SMR" id="A0A1J6J5R0"/>
<dbReference type="InterPro" id="IPR011989">
    <property type="entry name" value="ARM-like"/>
</dbReference>
<sequence>MLKVLSESKNQSTILPNASNLHGYAVRSLYRAVQVAVEQETLVRVAVWCIGEYADMLVNTAGRLDIEEPLTEFMLLNS</sequence>
<dbReference type="EMBL" id="MJEQ01037185">
    <property type="protein sequence ID" value="OIT05183.1"/>
    <property type="molecule type" value="Genomic_DNA"/>
</dbReference>
<dbReference type="Gramene" id="OIT05183">
    <property type="protein sequence ID" value="OIT05183"/>
    <property type="gene ID" value="A4A49_28808"/>
</dbReference>
<dbReference type="PANTHER" id="PTHR22780">
    <property type="entry name" value="ADAPTIN, ALPHA/GAMMA/EPSILON"/>
    <property type="match status" value="1"/>
</dbReference>
<dbReference type="GO" id="GO:0012505">
    <property type="term" value="C:endomembrane system"/>
    <property type="evidence" value="ECO:0007669"/>
    <property type="project" value="UniProtKB-SubCell"/>
</dbReference>
<evidence type="ECO:0000256" key="1">
    <source>
        <dbReference type="ARBA" id="ARBA00004308"/>
    </source>
</evidence>
<reference evidence="5" key="1">
    <citation type="submission" date="2016-11" db="EMBL/GenBank/DDBJ databases">
        <title>The genome of Nicotiana attenuata.</title>
        <authorList>
            <person name="Xu S."/>
            <person name="Brockmoeller T."/>
            <person name="Gaquerel E."/>
            <person name="Navarro A."/>
            <person name="Kuhl H."/>
            <person name="Gase K."/>
            <person name="Ling Z."/>
            <person name="Zhou W."/>
            <person name="Kreitzer C."/>
            <person name="Stanke M."/>
            <person name="Tang H."/>
            <person name="Lyons E."/>
            <person name="Pandey P."/>
            <person name="Pandey S.P."/>
            <person name="Timmermann B."/>
            <person name="Baldwin I.T."/>
        </authorList>
    </citation>
    <scope>NUCLEOTIDE SEQUENCE [LARGE SCALE GENOMIC DNA]</scope>
    <source>
        <strain evidence="5">UT</strain>
    </source>
</reference>
<comment type="subcellular location">
    <subcellularLocation>
        <location evidence="1">Endomembrane system</location>
    </subcellularLocation>
</comment>
<evidence type="ECO:0000256" key="4">
    <source>
        <dbReference type="ARBA" id="ARBA00023136"/>
    </source>
</evidence>
<gene>
    <name evidence="5" type="ORF">A4A49_28808</name>
</gene>
<evidence type="ECO:0000256" key="2">
    <source>
        <dbReference type="ARBA" id="ARBA00022448"/>
    </source>
</evidence>
<dbReference type="Gene3D" id="1.25.10.10">
    <property type="entry name" value="Leucine-rich Repeat Variant"/>
    <property type="match status" value="1"/>
</dbReference>
<keyword evidence="2" id="KW-0813">Transport</keyword>
<dbReference type="Proteomes" id="UP000187609">
    <property type="component" value="Unassembled WGS sequence"/>
</dbReference>
<accession>A0A1J6J5R0</accession>
<evidence type="ECO:0000313" key="6">
    <source>
        <dbReference type="Proteomes" id="UP000187609"/>
    </source>
</evidence>
<keyword evidence="6" id="KW-1185">Reference proteome</keyword>
<evidence type="ECO:0000256" key="3">
    <source>
        <dbReference type="ARBA" id="ARBA00022927"/>
    </source>
</evidence>
<keyword evidence="4" id="KW-0472">Membrane</keyword>
<dbReference type="GO" id="GO:0005737">
    <property type="term" value="C:cytoplasm"/>
    <property type="evidence" value="ECO:0007669"/>
    <property type="project" value="UniProtKB-ARBA"/>
</dbReference>
<evidence type="ECO:0000313" key="5">
    <source>
        <dbReference type="EMBL" id="OIT05183.1"/>
    </source>
</evidence>
<dbReference type="STRING" id="49451.A0A1J6J5R0"/>
<proteinExistence type="predicted"/>
<dbReference type="InterPro" id="IPR050840">
    <property type="entry name" value="Adaptor_Complx_Large_Subunit"/>
</dbReference>
<dbReference type="AlphaFoldDB" id="A0A1J6J5R0"/>
<dbReference type="GO" id="GO:0015031">
    <property type="term" value="P:protein transport"/>
    <property type="evidence" value="ECO:0007669"/>
    <property type="project" value="UniProtKB-KW"/>
</dbReference>